<dbReference type="EMBL" id="BEZZ01212723">
    <property type="protein sequence ID" value="GCC47379.1"/>
    <property type="molecule type" value="Genomic_DNA"/>
</dbReference>
<dbReference type="Proteomes" id="UP000287033">
    <property type="component" value="Unassembled WGS sequence"/>
</dbReference>
<organism evidence="1 2">
    <name type="scientific">Chiloscyllium punctatum</name>
    <name type="common">Brownbanded bambooshark</name>
    <name type="synonym">Hemiscyllium punctatum</name>
    <dbReference type="NCBI Taxonomy" id="137246"/>
    <lineage>
        <taxon>Eukaryota</taxon>
        <taxon>Metazoa</taxon>
        <taxon>Chordata</taxon>
        <taxon>Craniata</taxon>
        <taxon>Vertebrata</taxon>
        <taxon>Chondrichthyes</taxon>
        <taxon>Elasmobranchii</taxon>
        <taxon>Galeomorphii</taxon>
        <taxon>Galeoidea</taxon>
        <taxon>Orectolobiformes</taxon>
        <taxon>Hemiscylliidae</taxon>
        <taxon>Chiloscyllium</taxon>
    </lineage>
</organism>
<name>A0A401TXL8_CHIPU</name>
<proteinExistence type="predicted"/>
<evidence type="ECO:0000313" key="2">
    <source>
        <dbReference type="Proteomes" id="UP000287033"/>
    </source>
</evidence>
<feature type="non-terminal residue" evidence="1">
    <location>
        <position position="101"/>
    </location>
</feature>
<reference evidence="1 2" key="1">
    <citation type="journal article" date="2018" name="Nat. Ecol. Evol.">
        <title>Shark genomes provide insights into elasmobranch evolution and the origin of vertebrates.</title>
        <authorList>
            <person name="Hara Y"/>
            <person name="Yamaguchi K"/>
            <person name="Onimaru K"/>
            <person name="Kadota M"/>
            <person name="Koyanagi M"/>
            <person name="Keeley SD"/>
            <person name="Tatsumi K"/>
            <person name="Tanaka K"/>
            <person name="Motone F"/>
            <person name="Kageyama Y"/>
            <person name="Nozu R"/>
            <person name="Adachi N"/>
            <person name="Nishimura O"/>
            <person name="Nakagawa R"/>
            <person name="Tanegashima C"/>
            <person name="Kiyatake I"/>
            <person name="Matsumoto R"/>
            <person name="Murakumo K"/>
            <person name="Nishida K"/>
            <person name="Terakita A"/>
            <person name="Kuratani S"/>
            <person name="Sato K"/>
            <person name="Hyodo S Kuraku.S."/>
        </authorList>
    </citation>
    <scope>NUCLEOTIDE SEQUENCE [LARGE SCALE GENOMIC DNA]</scope>
</reference>
<dbReference type="AlphaFoldDB" id="A0A401TXL8"/>
<sequence>MRFEQDAEAERLLNVGLAPFRYVNALAGVRRRESVLNQPSQGCPHRRAAKTQLSRQRFFPKDGEDGMTELKNVSGLPALIFKDVATAVISDNLERMPGATG</sequence>
<evidence type="ECO:0000313" key="1">
    <source>
        <dbReference type="EMBL" id="GCC47379.1"/>
    </source>
</evidence>
<comment type="caution">
    <text evidence="1">The sequence shown here is derived from an EMBL/GenBank/DDBJ whole genome shotgun (WGS) entry which is preliminary data.</text>
</comment>
<gene>
    <name evidence="1" type="ORF">chiPu_0031551</name>
</gene>
<keyword evidence="2" id="KW-1185">Reference proteome</keyword>
<protein>
    <submittedName>
        <fullName evidence="1">Uncharacterized protein</fullName>
    </submittedName>
</protein>
<accession>A0A401TXL8</accession>